<proteinExistence type="predicted"/>
<gene>
    <name evidence="1" type="ORF">EVAR_35435_1</name>
</gene>
<evidence type="ECO:0000313" key="2">
    <source>
        <dbReference type="Proteomes" id="UP000299102"/>
    </source>
</evidence>
<keyword evidence="2" id="KW-1185">Reference proteome</keyword>
<reference evidence="1 2" key="1">
    <citation type="journal article" date="2019" name="Commun. Biol.">
        <title>The bagworm genome reveals a unique fibroin gene that provides high tensile strength.</title>
        <authorList>
            <person name="Kono N."/>
            <person name="Nakamura H."/>
            <person name="Ohtoshi R."/>
            <person name="Tomita M."/>
            <person name="Numata K."/>
            <person name="Arakawa K."/>
        </authorList>
    </citation>
    <scope>NUCLEOTIDE SEQUENCE [LARGE SCALE GENOMIC DNA]</scope>
</reference>
<name>A0A4C1X6R2_EUMVA</name>
<dbReference type="Proteomes" id="UP000299102">
    <property type="component" value="Unassembled WGS sequence"/>
</dbReference>
<dbReference type="EMBL" id="BGZK01000762">
    <property type="protein sequence ID" value="GBP59486.1"/>
    <property type="molecule type" value="Genomic_DNA"/>
</dbReference>
<protein>
    <submittedName>
        <fullName evidence="1">Uncharacterized protein</fullName>
    </submittedName>
</protein>
<organism evidence="1 2">
    <name type="scientific">Eumeta variegata</name>
    <name type="common">Bagworm moth</name>
    <name type="synonym">Eumeta japonica</name>
    <dbReference type="NCBI Taxonomy" id="151549"/>
    <lineage>
        <taxon>Eukaryota</taxon>
        <taxon>Metazoa</taxon>
        <taxon>Ecdysozoa</taxon>
        <taxon>Arthropoda</taxon>
        <taxon>Hexapoda</taxon>
        <taxon>Insecta</taxon>
        <taxon>Pterygota</taxon>
        <taxon>Neoptera</taxon>
        <taxon>Endopterygota</taxon>
        <taxon>Lepidoptera</taxon>
        <taxon>Glossata</taxon>
        <taxon>Ditrysia</taxon>
        <taxon>Tineoidea</taxon>
        <taxon>Psychidae</taxon>
        <taxon>Oiketicinae</taxon>
        <taxon>Eumeta</taxon>
    </lineage>
</organism>
<sequence length="150" mass="17175">MGGAKKCSLKIIKSDNELVKFSKKHNTKKGQYFDGDRCRREKRSKDLTKWSCKGGPWKCALTAELRPPLSRNCRMNTRYIKGRKSENPFRTKWCRRRVTDGATRRTYVSKLGSLPWAVDSPLAVNILAAGSCGRPRLLTKRYGRTSPYFA</sequence>
<evidence type="ECO:0000313" key="1">
    <source>
        <dbReference type="EMBL" id="GBP59486.1"/>
    </source>
</evidence>
<dbReference type="AlphaFoldDB" id="A0A4C1X6R2"/>
<accession>A0A4C1X6R2</accession>
<comment type="caution">
    <text evidence="1">The sequence shown here is derived from an EMBL/GenBank/DDBJ whole genome shotgun (WGS) entry which is preliminary data.</text>
</comment>